<dbReference type="PROSITE" id="PS00945">
    <property type="entry name" value="CKS_2"/>
    <property type="match status" value="1"/>
</dbReference>
<protein>
    <recommendedName>
        <fullName evidence="4 5">Cyclin-dependent kinases regulatory subunit</fullName>
    </recommendedName>
</protein>
<organism evidence="7 8">
    <name type="scientific">Ascobolus immersus RN42</name>
    <dbReference type="NCBI Taxonomy" id="1160509"/>
    <lineage>
        <taxon>Eukaryota</taxon>
        <taxon>Fungi</taxon>
        <taxon>Dikarya</taxon>
        <taxon>Ascomycota</taxon>
        <taxon>Pezizomycotina</taxon>
        <taxon>Pezizomycetes</taxon>
        <taxon>Pezizales</taxon>
        <taxon>Ascobolaceae</taxon>
        <taxon>Ascobolus</taxon>
    </lineage>
</organism>
<dbReference type="Pfam" id="PF01111">
    <property type="entry name" value="CKS"/>
    <property type="match status" value="1"/>
</dbReference>
<dbReference type="SMART" id="SM01084">
    <property type="entry name" value="CKS"/>
    <property type="match status" value="1"/>
</dbReference>
<dbReference type="EMBL" id="ML119645">
    <property type="protein sequence ID" value="RPA88251.1"/>
    <property type="molecule type" value="Genomic_DNA"/>
</dbReference>
<dbReference type="OrthoDB" id="440676at2759"/>
<dbReference type="GO" id="GO:0030295">
    <property type="term" value="F:protein kinase activator activity"/>
    <property type="evidence" value="ECO:0007669"/>
    <property type="project" value="UniProtKB-ARBA"/>
</dbReference>
<dbReference type="InterPro" id="IPR036858">
    <property type="entry name" value="Cyclin-dep_kinase_reg-sub_sf"/>
</dbReference>
<dbReference type="STRING" id="1160509.A0A3N4IVD6"/>
<proteinExistence type="inferred from homology"/>
<dbReference type="PRINTS" id="PR00296">
    <property type="entry name" value="CYCLINKINASE"/>
</dbReference>
<dbReference type="AlphaFoldDB" id="A0A3N4IVD6"/>
<dbReference type="InterPro" id="IPR000789">
    <property type="entry name" value="Cyclin-dep_kinase_reg-sub"/>
</dbReference>
<evidence type="ECO:0000256" key="1">
    <source>
        <dbReference type="ARBA" id="ARBA00007782"/>
    </source>
</evidence>
<keyword evidence="3 5" id="KW-0131">Cell cycle</keyword>
<feature type="region of interest" description="Disordered" evidence="6">
    <location>
        <begin position="1"/>
        <end position="21"/>
    </location>
</feature>
<comment type="function">
    <text evidence="5">Binds to the catalytic subunit of the cyclin dependent kinases and is essential for their biological function.</text>
</comment>
<dbReference type="Gene3D" id="3.30.170.10">
    <property type="entry name" value="Cyclin-dependent kinase, regulatory subunit"/>
    <property type="match status" value="1"/>
</dbReference>
<name>A0A3N4IVD6_ASCIM</name>
<dbReference type="PANTHER" id="PTHR23415">
    <property type="entry name" value="CYCLIN-DEPENDENT KINASES REGULATORY SUBUNIT/60S RIBOSOME SUBUNIT BIOGENESIS PROTEIN NIP7"/>
    <property type="match status" value="1"/>
</dbReference>
<dbReference type="SUPFAM" id="SSF55637">
    <property type="entry name" value="Cell cycle regulatory proteins"/>
    <property type="match status" value="1"/>
</dbReference>
<evidence type="ECO:0000256" key="3">
    <source>
        <dbReference type="ARBA" id="ARBA00023306"/>
    </source>
</evidence>
<evidence type="ECO:0000256" key="5">
    <source>
        <dbReference type="RuleBase" id="RU311113"/>
    </source>
</evidence>
<evidence type="ECO:0000313" key="8">
    <source>
        <dbReference type="Proteomes" id="UP000275078"/>
    </source>
</evidence>
<dbReference type="Proteomes" id="UP000275078">
    <property type="component" value="Unassembled WGS sequence"/>
</dbReference>
<evidence type="ECO:0000256" key="6">
    <source>
        <dbReference type="SAM" id="MobiDB-lite"/>
    </source>
</evidence>
<sequence length="113" mass="13696">MDKSSASARRPHPLTDAEKKRLAKYEKNIQYSDRYSDKTYEYRHVTLPREMLKEIPPDYFDREAGTLKLLLEDEWRSLGILQSPGWRHYEIHQPEPHILLFKRPKNYQYNPHQ</sequence>
<dbReference type="GO" id="GO:0016538">
    <property type="term" value="F:cyclin-dependent protein serine/threonine kinase regulator activity"/>
    <property type="evidence" value="ECO:0007669"/>
    <property type="project" value="InterPro"/>
</dbReference>
<dbReference type="GO" id="GO:0000307">
    <property type="term" value="C:cyclin-dependent protein kinase holoenzyme complex"/>
    <property type="evidence" value="ECO:0007669"/>
    <property type="project" value="UniProtKB-ARBA"/>
</dbReference>
<gene>
    <name evidence="7" type="ORF">BJ508DRAFT_4667</name>
</gene>
<accession>A0A3N4IVD6</accession>
<evidence type="ECO:0000256" key="4">
    <source>
        <dbReference type="ARBA" id="ARBA00068939"/>
    </source>
</evidence>
<keyword evidence="2 5" id="KW-0132">Cell division</keyword>
<dbReference type="GO" id="GO:0051301">
    <property type="term" value="P:cell division"/>
    <property type="evidence" value="ECO:0007669"/>
    <property type="project" value="UniProtKB-UniRule"/>
</dbReference>
<evidence type="ECO:0000313" key="7">
    <source>
        <dbReference type="EMBL" id="RPA88251.1"/>
    </source>
</evidence>
<dbReference type="FunFam" id="3.30.170.10:FF:000002">
    <property type="entry name" value="Cyclin-dependent kinases regulatory subunit"/>
    <property type="match status" value="1"/>
</dbReference>
<reference evidence="7 8" key="1">
    <citation type="journal article" date="2018" name="Nat. Ecol. Evol.">
        <title>Pezizomycetes genomes reveal the molecular basis of ectomycorrhizal truffle lifestyle.</title>
        <authorList>
            <person name="Murat C."/>
            <person name="Payen T."/>
            <person name="Noel B."/>
            <person name="Kuo A."/>
            <person name="Morin E."/>
            <person name="Chen J."/>
            <person name="Kohler A."/>
            <person name="Krizsan K."/>
            <person name="Balestrini R."/>
            <person name="Da Silva C."/>
            <person name="Montanini B."/>
            <person name="Hainaut M."/>
            <person name="Levati E."/>
            <person name="Barry K.W."/>
            <person name="Belfiori B."/>
            <person name="Cichocki N."/>
            <person name="Clum A."/>
            <person name="Dockter R.B."/>
            <person name="Fauchery L."/>
            <person name="Guy J."/>
            <person name="Iotti M."/>
            <person name="Le Tacon F."/>
            <person name="Lindquist E.A."/>
            <person name="Lipzen A."/>
            <person name="Malagnac F."/>
            <person name="Mello A."/>
            <person name="Molinier V."/>
            <person name="Miyauchi S."/>
            <person name="Poulain J."/>
            <person name="Riccioni C."/>
            <person name="Rubini A."/>
            <person name="Sitrit Y."/>
            <person name="Splivallo R."/>
            <person name="Traeger S."/>
            <person name="Wang M."/>
            <person name="Zifcakova L."/>
            <person name="Wipf D."/>
            <person name="Zambonelli A."/>
            <person name="Paolocci F."/>
            <person name="Nowrousian M."/>
            <person name="Ottonello S."/>
            <person name="Baldrian P."/>
            <person name="Spatafora J.W."/>
            <person name="Henrissat B."/>
            <person name="Nagy L.G."/>
            <person name="Aury J.M."/>
            <person name="Wincker P."/>
            <person name="Grigoriev I.V."/>
            <person name="Bonfante P."/>
            <person name="Martin F.M."/>
        </authorList>
    </citation>
    <scope>NUCLEOTIDE SEQUENCE [LARGE SCALE GENOMIC DNA]</scope>
    <source>
        <strain evidence="7 8">RN42</strain>
    </source>
</reference>
<comment type="similarity">
    <text evidence="1 5">Belongs to the CKS family.</text>
</comment>
<keyword evidence="8" id="KW-1185">Reference proteome</keyword>
<evidence type="ECO:0000256" key="2">
    <source>
        <dbReference type="ARBA" id="ARBA00022618"/>
    </source>
</evidence>